<feature type="transmembrane region" description="Helical" evidence="1">
    <location>
        <begin position="746"/>
        <end position="765"/>
    </location>
</feature>
<dbReference type="EMBL" id="LSRX01000120">
    <property type="protein sequence ID" value="OLQ08290.1"/>
    <property type="molecule type" value="Genomic_DNA"/>
</dbReference>
<dbReference type="OrthoDB" id="3238794at2759"/>
<dbReference type="InterPro" id="IPR001303">
    <property type="entry name" value="Aldolase_II/adducin_N"/>
</dbReference>
<evidence type="ECO:0000313" key="4">
    <source>
        <dbReference type="Proteomes" id="UP000186817"/>
    </source>
</evidence>
<gene>
    <name evidence="3" type="primary">ADD1</name>
    <name evidence="3" type="ORF">AK812_SmicGene8228</name>
</gene>
<keyword evidence="4" id="KW-1185">Reference proteome</keyword>
<organism evidence="3 4">
    <name type="scientific">Symbiodinium microadriaticum</name>
    <name type="common">Dinoflagellate</name>
    <name type="synonym">Zooxanthella microadriatica</name>
    <dbReference type="NCBI Taxonomy" id="2951"/>
    <lineage>
        <taxon>Eukaryota</taxon>
        <taxon>Sar</taxon>
        <taxon>Alveolata</taxon>
        <taxon>Dinophyceae</taxon>
        <taxon>Suessiales</taxon>
        <taxon>Symbiodiniaceae</taxon>
        <taxon>Symbiodinium</taxon>
    </lineage>
</organism>
<evidence type="ECO:0000313" key="3">
    <source>
        <dbReference type="EMBL" id="OLQ08290.1"/>
    </source>
</evidence>
<dbReference type="SUPFAM" id="SSF53639">
    <property type="entry name" value="AraD/HMP-PK domain-like"/>
    <property type="match status" value="1"/>
</dbReference>
<sequence>MRRIQQLSQHVLPSSAAAPSAPADLWEARCKLAIAYRLSAHYGWDELVFNHITLKVPESDRLPGGPHFLINPFGLRFDEVTASSLLKVDLDGNIVDKGTNQGPLFKQGFVVHSAVHAARPDITCVWHCHHSDTVAVLTTKAGFLPLTQEAISQWGEFSYHPFEGNAVDLDERQRMAQNLGPKNKVLLLENHGPLTAGGSVEEAFFRMCLARNSAITKASILHVTVIREWIPTLMVMVMVVITMVVALVVMVAPFASFSKAAQATTFREDGNTARPVRVAAASTADAWVAAQKEGVGAALPLAATAENLMTGQPRLCKAVLASLLQLCLLRLPVRRLLTSLTCFALAPTCGPVEMLDQLDRFWMHSISAPLVDLAALFKVAKDHLRDRPIVNSAVLNSCMATIKSQAYVLMILRSTTVPGAPNASLAQEAHLSVPDWFVDPQNGKPWRFDVVVASVRFSRPLGRWLLILLAGDVERNPAPQHVPPTPRGSLELQSGFTSATAMRKCFAAFQFGLPMPPTFLLTPLPLSFLSLALRAYGLHLYSDGLPRYLLVYAITSAQAHYAEYRGSLGLASQIDHKWQAVEPGECRPVVPVPIIRSLVTLGLVWNLPSFVAVSLIGFLCMLHPSVFLALRGACHGQRPCCFCSFEESKDCDICSQATLSLRRPSRFLEALYEPWNPERALYTGTANTYRSQWNAIMKHPGVPCTRAAKGNRSPATSFATAASREKIHFFWKCDGPLMRHFVSKRIIAIAVVSVVAIVSITYNVTLGCTWQIRAMAAVGGDLSKLRVPSGEYLAGLKRRENQTITKSNDDVDKKNENYNEVEAMWHAARRLMESCHGAESIYC</sequence>
<name>A0A1Q9ELJ8_SYMMI</name>
<dbReference type="Proteomes" id="UP000186817">
    <property type="component" value="Unassembled WGS sequence"/>
</dbReference>
<keyword evidence="1" id="KW-1133">Transmembrane helix</keyword>
<dbReference type="NCBIfam" id="NF005451">
    <property type="entry name" value="PRK07044.1"/>
    <property type="match status" value="1"/>
</dbReference>
<dbReference type="Gene3D" id="3.40.225.10">
    <property type="entry name" value="Class II aldolase/adducin N-terminal domain"/>
    <property type="match status" value="1"/>
</dbReference>
<dbReference type="Pfam" id="PF00596">
    <property type="entry name" value="Aldolase_II"/>
    <property type="match status" value="1"/>
</dbReference>
<reference evidence="3 4" key="1">
    <citation type="submission" date="2016-02" db="EMBL/GenBank/DDBJ databases">
        <title>Genome analysis of coral dinoflagellate symbionts highlights evolutionary adaptations to a symbiotic lifestyle.</title>
        <authorList>
            <person name="Aranda M."/>
            <person name="Li Y."/>
            <person name="Liew Y.J."/>
            <person name="Baumgarten S."/>
            <person name="Simakov O."/>
            <person name="Wilson M."/>
            <person name="Piel J."/>
            <person name="Ashoor H."/>
            <person name="Bougouffa S."/>
            <person name="Bajic V.B."/>
            <person name="Ryu T."/>
            <person name="Ravasi T."/>
            <person name="Bayer T."/>
            <person name="Micklem G."/>
            <person name="Kim H."/>
            <person name="Bhak J."/>
            <person name="Lajeunesse T.C."/>
            <person name="Voolstra C.R."/>
        </authorList>
    </citation>
    <scope>NUCLEOTIDE SEQUENCE [LARGE SCALE GENOMIC DNA]</scope>
    <source>
        <strain evidence="3 4">CCMP2467</strain>
    </source>
</reference>
<dbReference type="GO" id="GO:0051015">
    <property type="term" value="F:actin filament binding"/>
    <property type="evidence" value="ECO:0007669"/>
    <property type="project" value="TreeGrafter"/>
</dbReference>
<accession>A0A1Q9ELJ8</accession>
<dbReference type="SMART" id="SM01007">
    <property type="entry name" value="Aldolase_II"/>
    <property type="match status" value="1"/>
</dbReference>
<evidence type="ECO:0000259" key="2">
    <source>
        <dbReference type="SMART" id="SM01007"/>
    </source>
</evidence>
<keyword evidence="1" id="KW-0472">Membrane</keyword>
<dbReference type="InterPro" id="IPR051017">
    <property type="entry name" value="Aldolase-II_Adducin_sf"/>
</dbReference>
<protein>
    <submittedName>
        <fullName evidence="3">Alpha-adducin</fullName>
    </submittedName>
</protein>
<evidence type="ECO:0000256" key="1">
    <source>
        <dbReference type="SAM" id="Phobius"/>
    </source>
</evidence>
<feature type="domain" description="Class II aldolase/adducin N-terminal" evidence="2">
    <location>
        <begin position="30"/>
        <end position="218"/>
    </location>
</feature>
<dbReference type="InterPro" id="IPR036409">
    <property type="entry name" value="Aldolase_II/adducin_N_sf"/>
</dbReference>
<comment type="caution">
    <text evidence="3">The sequence shown here is derived from an EMBL/GenBank/DDBJ whole genome shotgun (WGS) entry which is preliminary data.</text>
</comment>
<dbReference type="GO" id="GO:0005856">
    <property type="term" value="C:cytoskeleton"/>
    <property type="evidence" value="ECO:0007669"/>
    <property type="project" value="TreeGrafter"/>
</dbReference>
<proteinExistence type="predicted"/>
<dbReference type="PANTHER" id="PTHR10672:SF3">
    <property type="entry name" value="PROTEIN HU-LI TAI SHAO"/>
    <property type="match status" value="1"/>
</dbReference>
<dbReference type="PANTHER" id="PTHR10672">
    <property type="entry name" value="ADDUCIN"/>
    <property type="match status" value="1"/>
</dbReference>
<feature type="transmembrane region" description="Helical" evidence="1">
    <location>
        <begin position="229"/>
        <end position="252"/>
    </location>
</feature>
<keyword evidence="1" id="KW-0812">Transmembrane</keyword>
<dbReference type="AlphaFoldDB" id="A0A1Q9ELJ8"/>